<evidence type="ECO:0000313" key="7">
    <source>
        <dbReference type="Proteomes" id="UP001484199"/>
    </source>
</evidence>
<dbReference type="EMBL" id="CP146843">
    <property type="protein sequence ID" value="WYY26326.1"/>
    <property type="molecule type" value="Genomic_DNA"/>
</dbReference>
<sequence length="220" mass="26286">MKWPIKKNPKQTVMEEILNAVSHGLMVPGSVCIFCIFCCKYSFDLSLFLLTFTMFMLYFMSCLYHSLSFTKAKKQFQRFDHICIYLLIWGSFLPFLFLNKKEIDLFTLIFFILQSLCILIGILFKIFKMKQGERIHFILFLILGWSGIIVIFQNRTIFFAFDNLILLFLFLGGLFYSIGTIFYVKIYKKYFHFIWHLFVILGNLCHVFSIYNFVLFHIQQ</sequence>
<feature type="transmembrane region" description="Helical" evidence="5">
    <location>
        <begin position="21"/>
        <end position="43"/>
    </location>
</feature>
<keyword evidence="3 5" id="KW-1133">Transmembrane helix</keyword>
<dbReference type="InterPro" id="IPR004254">
    <property type="entry name" value="AdipoR/HlyIII-related"/>
</dbReference>
<dbReference type="Pfam" id="PF03006">
    <property type="entry name" value="HlyIII"/>
    <property type="match status" value="1"/>
</dbReference>
<comment type="subcellular location">
    <subcellularLocation>
        <location evidence="1">Membrane</location>
        <topology evidence="1">Multi-pass membrane protein</topology>
    </subcellularLocation>
</comment>
<keyword evidence="2 5" id="KW-0812">Transmembrane</keyword>
<organism evidence="6 7">
    <name type="scientific">Ash yellows phytoplasma</name>
    <dbReference type="NCBI Taxonomy" id="35780"/>
    <lineage>
        <taxon>Bacteria</taxon>
        <taxon>Bacillati</taxon>
        <taxon>Mycoplasmatota</taxon>
        <taxon>Mollicutes</taxon>
        <taxon>Acholeplasmatales</taxon>
        <taxon>Acholeplasmataceae</taxon>
        <taxon>Candidatus Phytoplasma</taxon>
        <taxon>16SrVII (Ash yellows group)</taxon>
    </lineage>
</organism>
<evidence type="ECO:0000256" key="2">
    <source>
        <dbReference type="ARBA" id="ARBA00022692"/>
    </source>
</evidence>
<reference evidence="6" key="1">
    <citation type="submission" date="2024-03" db="EMBL/GenBank/DDBJ databases">
        <title>The Complete Genome of 'Candidatus Phytoplasma fraxini' AshY1 from the Ash Yellows Group.</title>
        <authorList>
            <person name="Boehm J.W."/>
            <person name="Huettel B."/>
            <person name="Schneider B."/>
            <person name="Kube M."/>
        </authorList>
    </citation>
    <scope>NUCLEOTIDE SEQUENCE [LARGE SCALE GENOMIC DNA]</scope>
    <source>
        <strain evidence="6">AshY1</strain>
    </source>
</reference>
<dbReference type="PANTHER" id="PTHR20855">
    <property type="entry name" value="ADIPOR/PROGESTIN RECEPTOR-RELATED"/>
    <property type="match status" value="1"/>
</dbReference>
<evidence type="ECO:0000256" key="4">
    <source>
        <dbReference type="ARBA" id="ARBA00023136"/>
    </source>
</evidence>
<feature type="transmembrane region" description="Helical" evidence="5">
    <location>
        <begin position="103"/>
        <end position="123"/>
    </location>
</feature>
<evidence type="ECO:0000256" key="3">
    <source>
        <dbReference type="ARBA" id="ARBA00022989"/>
    </source>
</evidence>
<feature type="transmembrane region" description="Helical" evidence="5">
    <location>
        <begin position="193"/>
        <end position="218"/>
    </location>
</feature>
<feature type="transmembrane region" description="Helical" evidence="5">
    <location>
        <begin position="135"/>
        <end position="152"/>
    </location>
</feature>
<name>A0ABZ2U7Z9_ASHYP</name>
<dbReference type="Proteomes" id="UP001484199">
    <property type="component" value="Chromosome"/>
</dbReference>
<protein>
    <submittedName>
        <fullName evidence="6">Hemolysin III family protein</fullName>
    </submittedName>
</protein>
<dbReference type="RefSeq" id="WP_341266736.1">
    <property type="nucleotide sequence ID" value="NZ_CP146843.1"/>
</dbReference>
<keyword evidence="7" id="KW-1185">Reference proteome</keyword>
<evidence type="ECO:0000256" key="1">
    <source>
        <dbReference type="ARBA" id="ARBA00004141"/>
    </source>
</evidence>
<gene>
    <name evidence="6" type="ORF">AshY1_01880</name>
</gene>
<evidence type="ECO:0000313" key="6">
    <source>
        <dbReference type="EMBL" id="WYY26326.1"/>
    </source>
</evidence>
<dbReference type="PANTHER" id="PTHR20855:SF3">
    <property type="entry name" value="LD03007P"/>
    <property type="match status" value="1"/>
</dbReference>
<feature type="transmembrane region" description="Helical" evidence="5">
    <location>
        <begin position="49"/>
        <end position="67"/>
    </location>
</feature>
<keyword evidence="4 5" id="KW-0472">Membrane</keyword>
<accession>A0ABZ2U7Z9</accession>
<evidence type="ECO:0000256" key="5">
    <source>
        <dbReference type="SAM" id="Phobius"/>
    </source>
</evidence>
<feature type="transmembrane region" description="Helical" evidence="5">
    <location>
        <begin position="164"/>
        <end position="184"/>
    </location>
</feature>
<feature type="transmembrane region" description="Helical" evidence="5">
    <location>
        <begin position="79"/>
        <end position="97"/>
    </location>
</feature>
<proteinExistence type="predicted"/>